<dbReference type="GO" id="GO:0042910">
    <property type="term" value="F:xenobiotic transmembrane transporter activity"/>
    <property type="evidence" value="ECO:0007669"/>
    <property type="project" value="TreeGrafter"/>
</dbReference>
<dbReference type="SUPFAM" id="SSF82693">
    <property type="entry name" value="Multidrug efflux transporter AcrB pore domain, PN1, PN2, PC1 and PC2 subdomains"/>
    <property type="match status" value="3"/>
</dbReference>
<feature type="transmembrane region" description="Helical" evidence="1">
    <location>
        <begin position="914"/>
        <end position="940"/>
    </location>
</feature>
<feature type="transmembrane region" description="Helical" evidence="1">
    <location>
        <begin position="961"/>
        <end position="980"/>
    </location>
</feature>
<evidence type="ECO:0000313" key="3">
    <source>
        <dbReference type="Proteomes" id="UP000625804"/>
    </source>
</evidence>
<dbReference type="Gene3D" id="1.20.1640.10">
    <property type="entry name" value="Multidrug efflux transporter AcrB transmembrane domain"/>
    <property type="match status" value="2"/>
</dbReference>
<organism evidence="2 3">
    <name type="scientific">Calidifontibacillus erzurumensis</name>
    <dbReference type="NCBI Taxonomy" id="2741433"/>
    <lineage>
        <taxon>Bacteria</taxon>
        <taxon>Bacillati</taxon>
        <taxon>Bacillota</taxon>
        <taxon>Bacilli</taxon>
        <taxon>Bacillales</taxon>
        <taxon>Bacillaceae</taxon>
        <taxon>Calidifontibacillus/Schinkia group</taxon>
        <taxon>Calidifontibacillus</taxon>
    </lineage>
</organism>
<feature type="transmembrane region" description="Helical" evidence="1">
    <location>
        <begin position="428"/>
        <end position="448"/>
    </location>
</feature>
<dbReference type="AlphaFoldDB" id="A0A8J8GEX0"/>
<feature type="transmembrane region" description="Helical" evidence="1">
    <location>
        <begin position="860"/>
        <end position="878"/>
    </location>
</feature>
<dbReference type="PRINTS" id="PR00702">
    <property type="entry name" value="ACRIFLAVINRP"/>
</dbReference>
<feature type="transmembrane region" description="Helical" evidence="1">
    <location>
        <begin position="12"/>
        <end position="29"/>
    </location>
</feature>
<dbReference type="Gene3D" id="3.30.2090.10">
    <property type="entry name" value="Multidrug efflux transporter AcrB TolC docking domain, DN and DC subdomains"/>
    <property type="match status" value="2"/>
</dbReference>
<feature type="transmembrane region" description="Helical" evidence="1">
    <location>
        <begin position="460"/>
        <end position="482"/>
    </location>
</feature>
<dbReference type="PANTHER" id="PTHR32063:SF0">
    <property type="entry name" value="SWARMING MOTILITY PROTEIN SWRC"/>
    <property type="match status" value="1"/>
</dbReference>
<dbReference type="SUPFAM" id="SSF82866">
    <property type="entry name" value="Multidrug efflux transporter AcrB transmembrane domain"/>
    <property type="match status" value="2"/>
</dbReference>
<evidence type="ECO:0000256" key="1">
    <source>
        <dbReference type="SAM" id="Phobius"/>
    </source>
</evidence>
<comment type="caution">
    <text evidence="2">The sequence shown here is derived from an EMBL/GenBank/DDBJ whole genome shotgun (WGS) entry which is preliminary data.</text>
</comment>
<feature type="transmembrane region" description="Helical" evidence="1">
    <location>
        <begin position="331"/>
        <end position="350"/>
    </location>
</feature>
<dbReference type="InterPro" id="IPR027463">
    <property type="entry name" value="AcrB_DN_DC_subdom"/>
</dbReference>
<feature type="transmembrane region" description="Helical" evidence="1">
    <location>
        <begin position="357"/>
        <end position="377"/>
    </location>
</feature>
<dbReference type="Pfam" id="PF00873">
    <property type="entry name" value="ACR_tran"/>
    <property type="match status" value="1"/>
</dbReference>
<keyword evidence="3" id="KW-1185">Reference proteome</keyword>
<dbReference type="Gene3D" id="3.30.70.1320">
    <property type="entry name" value="Multidrug efflux transporter AcrB pore domain like"/>
    <property type="match status" value="1"/>
</dbReference>
<feature type="transmembrane region" description="Helical" evidence="1">
    <location>
        <begin position="885"/>
        <end position="908"/>
    </location>
</feature>
<name>A0A8J8GEX0_9BACI</name>
<gene>
    <name evidence="2" type="ORF">HR057_04395</name>
</gene>
<dbReference type="RefSeq" id="WP_173730204.1">
    <property type="nucleotide sequence ID" value="NZ_JABTTE010000003.1"/>
</dbReference>
<sequence>MNLSDFSIRRPVTVLMVIISMVIFGFISFPKMAVDLLPEMNLPVAVVATSVDGGTPEEVEKLVTKPIEEALASIANVDSIQSSSVSGSSLVIVMFNWGTDINQATLDMRDKVDLIEGILPDSANDPKILKFDPNSEPVMTLALYGRENVAELKGIADNLIKTNLERIDGVASVGISGGRDRVITITADPNKLEMYGITFDQIRQSIAATNLSGSAGAVKEGDEKLQIRVQGEYGSVKEIGDTPIIISGGSIALKNIAVIEDTYEDVTHLAYLNGKPSLGISITKATGGNTVEVAEAVYKEMELIKEKLPKGIELAVIMDTSEYIKDSINTVAEHALLGLIFAVLILYFFLNSARSTLVVSIVIPISIIATFTLMYFTGQTINLISLSGLLLGLGSLVDFAVVIMENIFRKRQEGKGMLEAALEGSKQVKNAVMASALAQIVVFLPIVFVDGIAAELFGPLALTVIFSHIAALVVSLMIVPMLSSRWLDKMPDEESFHIEGYKGINPVKWFQIGFGKIANGYGRLLKWALHKRKTVLLSTIAMLGGAVILFPFVGMEFMPKMDEGQISISVEMPNGTVLEETEKTVTQIEKIVKKVPELEHMYTSIGSDGGPGVFGSSSSNIANISIKLVDISERSRSTEEIANEIRPQLDFLPDAKITVSEVSTSHGMAGSPIQINLRGDDLDVLKDIADILAAEIEKVEGTNNVKTSLEATKQEFQIVIDQKRASEFGLTTSQVLSAVRIAFDGQTVTSFRTGDDEIDVKLQLPRNLQGDKTYLEKIRITTPQGGTVALSSVAKIVKKDVPQMITRNNQTREVQITSDVSGRDLASISKEIQERINTINLPDGYSVDMGGQSQEMMESFVQLGLAMLLSIILVYMVMAGQFESLFTPFVIMFSIPPTFIGVVIGLLLTGKTMSVMAIIGYILLIGIVVNNAIVLIDYVIQLRKEGMDRDEAVLKAGPIRLRPILMTTLATILAILPLAFGGGAGNESQAPMAIVVAFGLSFSTLITLVLIPVVYCWFDDIGKKRKQKKIEKLAKKGKAITQSV</sequence>
<feature type="transmembrane region" description="Helical" evidence="1">
    <location>
        <begin position="992"/>
        <end position="1018"/>
    </location>
</feature>
<feature type="transmembrane region" description="Helical" evidence="1">
    <location>
        <begin position="534"/>
        <end position="553"/>
    </location>
</feature>
<keyword evidence="1" id="KW-0812">Transmembrane</keyword>
<dbReference type="Gene3D" id="3.30.70.1430">
    <property type="entry name" value="Multidrug efflux transporter AcrB pore domain"/>
    <property type="match status" value="2"/>
</dbReference>
<dbReference type="SUPFAM" id="SSF82714">
    <property type="entry name" value="Multidrug efflux transporter AcrB TolC docking domain, DN and DC subdomains"/>
    <property type="match status" value="2"/>
</dbReference>
<dbReference type="PANTHER" id="PTHR32063">
    <property type="match status" value="1"/>
</dbReference>
<protein>
    <submittedName>
        <fullName evidence="2">Efflux RND transporter permease subunit</fullName>
    </submittedName>
</protein>
<dbReference type="Proteomes" id="UP000625804">
    <property type="component" value="Unassembled WGS sequence"/>
</dbReference>
<dbReference type="InterPro" id="IPR001036">
    <property type="entry name" value="Acrflvin-R"/>
</dbReference>
<evidence type="ECO:0000313" key="2">
    <source>
        <dbReference type="EMBL" id="NSL51005.1"/>
    </source>
</evidence>
<dbReference type="GO" id="GO:0005886">
    <property type="term" value="C:plasma membrane"/>
    <property type="evidence" value="ECO:0007669"/>
    <property type="project" value="TreeGrafter"/>
</dbReference>
<accession>A0A8J8GEX0</accession>
<reference evidence="2" key="1">
    <citation type="submission" date="2020-06" db="EMBL/GenBank/DDBJ databases">
        <title>A novel thermopfilic bacterium from Erzurum, Turkey.</title>
        <authorList>
            <person name="Adiguzel A."/>
            <person name="Ay H."/>
            <person name="Baltaci M.O."/>
        </authorList>
    </citation>
    <scope>NUCLEOTIDE SEQUENCE</scope>
    <source>
        <strain evidence="2">P2</strain>
    </source>
</reference>
<keyword evidence="1" id="KW-0472">Membrane</keyword>
<dbReference type="Gene3D" id="3.30.70.1440">
    <property type="entry name" value="Multidrug efflux transporter AcrB pore domain"/>
    <property type="match status" value="1"/>
</dbReference>
<dbReference type="EMBL" id="JABTTE010000003">
    <property type="protein sequence ID" value="NSL51005.1"/>
    <property type="molecule type" value="Genomic_DNA"/>
</dbReference>
<proteinExistence type="predicted"/>
<feature type="transmembrane region" description="Helical" evidence="1">
    <location>
        <begin position="383"/>
        <end position="408"/>
    </location>
</feature>
<keyword evidence="1" id="KW-1133">Transmembrane helix</keyword>